<feature type="transmembrane region" description="Helical" evidence="1">
    <location>
        <begin position="14"/>
        <end position="38"/>
    </location>
</feature>
<evidence type="ECO:0000313" key="3">
    <source>
        <dbReference type="Proteomes" id="UP001203004"/>
    </source>
</evidence>
<dbReference type="Proteomes" id="UP001203004">
    <property type="component" value="Unassembled WGS sequence"/>
</dbReference>
<evidence type="ECO:0000256" key="1">
    <source>
        <dbReference type="SAM" id="Phobius"/>
    </source>
</evidence>
<comment type="caution">
    <text evidence="2">The sequence shown here is derived from an EMBL/GenBank/DDBJ whole genome shotgun (WGS) entry which is preliminary data.</text>
</comment>
<gene>
    <name evidence="2" type="ORF">M3N64_06035</name>
</gene>
<keyword evidence="1" id="KW-0472">Membrane</keyword>
<organism evidence="2 3">
    <name type="scientific">Sporolactobacillus mangiferae</name>
    <dbReference type="NCBI Taxonomy" id="2940498"/>
    <lineage>
        <taxon>Bacteria</taxon>
        <taxon>Bacillati</taxon>
        <taxon>Bacillota</taxon>
        <taxon>Bacilli</taxon>
        <taxon>Bacillales</taxon>
        <taxon>Sporolactobacillaceae</taxon>
        <taxon>Sporolactobacillus</taxon>
    </lineage>
</organism>
<keyword evidence="1" id="KW-0812">Transmembrane</keyword>
<accession>A0ABT0MA29</accession>
<dbReference type="EMBL" id="JAMAST010000004">
    <property type="protein sequence ID" value="MCL1631508.1"/>
    <property type="molecule type" value="Genomic_DNA"/>
</dbReference>
<proteinExistence type="predicted"/>
<dbReference type="RefSeq" id="WP_249099870.1">
    <property type="nucleotide sequence ID" value="NZ_JAMAST010000004.1"/>
</dbReference>
<keyword evidence="1" id="KW-1133">Transmembrane helix</keyword>
<protein>
    <recommendedName>
        <fullName evidence="4">MFS transporter</fullName>
    </recommendedName>
</protein>
<evidence type="ECO:0008006" key="4">
    <source>
        <dbReference type="Google" id="ProtNLM"/>
    </source>
</evidence>
<sequence length="66" mass="7501">MNKNKTRIHWKHQLLLLVGIGISNIGDWIYLIALNLIIKVMNEKKIAKSGIRGTNSITKVMMKLDA</sequence>
<reference evidence="2 3" key="1">
    <citation type="submission" date="2022-05" db="EMBL/GenBank/DDBJ databases">
        <title>Sporolactobacillus sp nov CPB3-1, isolated from tree bark (Mangifera indica L.).</title>
        <authorList>
            <person name="Phuengjayaem S."/>
            <person name="Tanasupawat S."/>
        </authorList>
    </citation>
    <scope>NUCLEOTIDE SEQUENCE [LARGE SCALE GENOMIC DNA]</scope>
    <source>
        <strain evidence="2 3">CPB3-1</strain>
    </source>
</reference>
<keyword evidence="3" id="KW-1185">Reference proteome</keyword>
<name>A0ABT0MA29_9BACL</name>
<evidence type="ECO:0000313" key="2">
    <source>
        <dbReference type="EMBL" id="MCL1631508.1"/>
    </source>
</evidence>